<gene>
    <name evidence="10" type="ORF">TKK_004761</name>
</gene>
<keyword evidence="6 9" id="KW-0472">Membrane</keyword>
<evidence type="ECO:0008006" key="12">
    <source>
        <dbReference type="Google" id="ProtNLM"/>
    </source>
</evidence>
<organism evidence="10 11">
    <name type="scientific">Trichogramma kaykai</name>
    <dbReference type="NCBI Taxonomy" id="54128"/>
    <lineage>
        <taxon>Eukaryota</taxon>
        <taxon>Metazoa</taxon>
        <taxon>Ecdysozoa</taxon>
        <taxon>Arthropoda</taxon>
        <taxon>Hexapoda</taxon>
        <taxon>Insecta</taxon>
        <taxon>Pterygota</taxon>
        <taxon>Neoptera</taxon>
        <taxon>Endopterygota</taxon>
        <taxon>Hymenoptera</taxon>
        <taxon>Apocrita</taxon>
        <taxon>Proctotrupomorpha</taxon>
        <taxon>Chalcidoidea</taxon>
        <taxon>Trichogrammatidae</taxon>
        <taxon>Trichogramma</taxon>
    </lineage>
</organism>
<dbReference type="InterPro" id="IPR004117">
    <property type="entry name" value="7tm6_olfct_rcpt"/>
</dbReference>
<feature type="transmembrane region" description="Helical" evidence="9">
    <location>
        <begin position="27"/>
        <end position="51"/>
    </location>
</feature>
<dbReference type="PANTHER" id="PTHR21137">
    <property type="entry name" value="ODORANT RECEPTOR"/>
    <property type="match status" value="1"/>
</dbReference>
<feature type="transmembrane region" description="Helical" evidence="9">
    <location>
        <begin position="434"/>
        <end position="451"/>
    </location>
</feature>
<evidence type="ECO:0000256" key="8">
    <source>
        <dbReference type="ARBA" id="ARBA00023224"/>
    </source>
</evidence>
<keyword evidence="3 9" id="KW-0812">Transmembrane</keyword>
<keyword evidence="7" id="KW-0675">Receptor</keyword>
<feature type="transmembrane region" description="Helical" evidence="9">
    <location>
        <begin position="269"/>
        <end position="293"/>
    </location>
</feature>
<feature type="transmembrane region" description="Helical" evidence="9">
    <location>
        <begin position="619"/>
        <end position="646"/>
    </location>
</feature>
<sequence length="795" mass="90691">MKKFLVPQIEISLKLLGVWPNTKTATIIYVLLFALSLSLIFQFWNVAVVFYRLELLMNNLGTTMPLALITLKLGIFCLNDKKISYVIAILQKDFESEGDDKQVRKVTLKNLRLAAMLSNTIAVCYNGLPISYLVLSIMSSQSDPAGRKLVMQSSFPWDERQSPIFEITCFVQFLLAMFGSNGHATIEGFLTISVKSNIFFSSTLLINYNEFSLKVLHANSKAVSVCREISKFSNVCQSENDRVKITHAKRKLIEKHLSFIHFSECISDIYSFVSFFHLFFMTLINCIVGFMIINLNIIETNKTATLMMCMVYMFTALTAVGSYCVAGEYLTSQGNMILDAMCSCLWYKFQAADVRALSFMIMRSRKPVILTCGNYTSLSLIYFTKIIKTSVSFLSLVRAASPIFTLSTIFTSLPFQFWKAALLTDNPTTMMDSFSDSLSMILIILKFIIMWNKRSYVTNLLADIQETWSGNLPTEWETLARYCRIFCTFDMGMYLCAVILYYPEIISNYFGGRVETRALLFKSHYPFDFHKTPVYELILLTQIVQGWLIIFCDSLSKCLLVAYIFHTTALIDELLSQIENFSISCKSRQLDKSVKVHENFQRVVLQHRRILALVQQINMAYSLVSVVQILFSTLLICVTGFVLVTAMENSDIMIITKFIAFIIAMLSQIFTFCVAGQYLQNKAENIHGALYDCFWYVLEPKEAKLIVMALNRAQKPLTLTGENMFDLSISTFLKVKLIRNKYSYDECANGGEKRMSLSKDLLGHMLKIIMLTGAFYIIIGQWLMSIEMGGDKVFY</sequence>
<evidence type="ECO:0000256" key="7">
    <source>
        <dbReference type="ARBA" id="ARBA00023170"/>
    </source>
</evidence>
<keyword evidence="8" id="KW-0807">Transducer</keyword>
<evidence type="ECO:0000256" key="6">
    <source>
        <dbReference type="ARBA" id="ARBA00023136"/>
    </source>
</evidence>
<dbReference type="Proteomes" id="UP001627154">
    <property type="component" value="Unassembled WGS sequence"/>
</dbReference>
<evidence type="ECO:0000256" key="1">
    <source>
        <dbReference type="ARBA" id="ARBA00004141"/>
    </source>
</evidence>
<keyword evidence="4" id="KW-0552">Olfaction</keyword>
<evidence type="ECO:0000256" key="3">
    <source>
        <dbReference type="ARBA" id="ARBA00022692"/>
    </source>
</evidence>
<dbReference type="GO" id="GO:0007165">
    <property type="term" value="P:signal transduction"/>
    <property type="evidence" value="ECO:0007669"/>
    <property type="project" value="UniProtKB-KW"/>
</dbReference>
<name>A0ABD2XAX6_9HYME</name>
<dbReference type="PANTHER" id="PTHR21137:SF26">
    <property type="entry name" value="ODORANT RECEPTOR 10A-RELATED"/>
    <property type="match status" value="1"/>
</dbReference>
<feature type="transmembrane region" description="Helical" evidence="9">
    <location>
        <begin position="761"/>
        <end position="784"/>
    </location>
</feature>
<dbReference type="EMBL" id="JBJJXI010000037">
    <property type="protein sequence ID" value="KAL3402228.1"/>
    <property type="molecule type" value="Genomic_DNA"/>
</dbReference>
<feature type="transmembrane region" description="Helical" evidence="9">
    <location>
        <begin position="113"/>
        <end position="135"/>
    </location>
</feature>
<dbReference type="Pfam" id="PF02949">
    <property type="entry name" value="7tm_6"/>
    <property type="match status" value="2"/>
</dbReference>
<dbReference type="GO" id="GO:0016020">
    <property type="term" value="C:membrane"/>
    <property type="evidence" value="ECO:0007669"/>
    <property type="project" value="UniProtKB-SubCell"/>
</dbReference>
<evidence type="ECO:0000256" key="5">
    <source>
        <dbReference type="ARBA" id="ARBA00022989"/>
    </source>
</evidence>
<keyword evidence="5 9" id="KW-1133">Transmembrane helix</keyword>
<comment type="caution">
    <text evidence="10">The sequence shown here is derived from an EMBL/GenBank/DDBJ whole genome shotgun (WGS) entry which is preliminary data.</text>
</comment>
<proteinExistence type="predicted"/>
<dbReference type="AlphaFoldDB" id="A0ABD2XAX6"/>
<evidence type="ECO:0000256" key="9">
    <source>
        <dbReference type="SAM" id="Phobius"/>
    </source>
</evidence>
<accession>A0ABD2XAX6</accession>
<keyword evidence="2" id="KW-0716">Sensory transduction</keyword>
<evidence type="ECO:0000256" key="4">
    <source>
        <dbReference type="ARBA" id="ARBA00022725"/>
    </source>
</evidence>
<keyword evidence="11" id="KW-1185">Reference proteome</keyword>
<protein>
    <recommendedName>
        <fullName evidence="12">Odorant receptor</fullName>
    </recommendedName>
</protein>
<feature type="transmembrane region" description="Helical" evidence="9">
    <location>
        <begin position="393"/>
        <end position="413"/>
    </location>
</feature>
<feature type="transmembrane region" description="Helical" evidence="9">
    <location>
        <begin position="479"/>
        <end position="502"/>
    </location>
</feature>
<feature type="transmembrane region" description="Helical" evidence="9">
    <location>
        <begin position="652"/>
        <end position="675"/>
    </location>
</feature>
<evidence type="ECO:0000313" key="11">
    <source>
        <dbReference type="Proteomes" id="UP001627154"/>
    </source>
</evidence>
<comment type="subcellular location">
    <subcellularLocation>
        <location evidence="1">Membrane</location>
        <topology evidence="1">Multi-pass membrane protein</topology>
    </subcellularLocation>
</comment>
<dbReference type="GO" id="GO:0007608">
    <property type="term" value="P:sensory perception of smell"/>
    <property type="evidence" value="ECO:0007669"/>
    <property type="project" value="UniProtKB-KW"/>
</dbReference>
<feature type="transmembrane region" description="Helical" evidence="9">
    <location>
        <begin position="305"/>
        <end position="323"/>
    </location>
</feature>
<reference evidence="10 11" key="1">
    <citation type="journal article" date="2024" name="bioRxiv">
        <title>A reference genome for Trichogramma kaykai: A tiny desert-dwelling parasitoid wasp with competing sex-ratio distorters.</title>
        <authorList>
            <person name="Culotta J."/>
            <person name="Lindsey A.R."/>
        </authorList>
    </citation>
    <scope>NUCLEOTIDE SEQUENCE [LARGE SCALE GENOMIC DNA]</scope>
    <source>
        <strain evidence="10 11">KSX58</strain>
    </source>
</reference>
<evidence type="ECO:0000313" key="10">
    <source>
        <dbReference type="EMBL" id="KAL3402228.1"/>
    </source>
</evidence>
<evidence type="ECO:0000256" key="2">
    <source>
        <dbReference type="ARBA" id="ARBA00022606"/>
    </source>
</evidence>